<reference evidence="2 3" key="1">
    <citation type="submission" date="2019-04" db="EMBL/GenBank/DDBJ databases">
        <title>Aspergillus burnettii sp. nov., novel species from soil in southeast Queensland.</title>
        <authorList>
            <person name="Gilchrist C.L.M."/>
            <person name="Pitt J.I."/>
            <person name="Lange L."/>
            <person name="Lacey H.J."/>
            <person name="Vuong D."/>
            <person name="Midgley D.J."/>
            <person name="Greenfield P."/>
            <person name="Bradbury M."/>
            <person name="Lacey E."/>
            <person name="Busk P.K."/>
            <person name="Pilgaard B."/>
            <person name="Chooi Y.H."/>
            <person name="Piggott A.M."/>
        </authorList>
    </citation>
    <scope>NUCLEOTIDE SEQUENCE [LARGE SCALE GENOMIC DNA]</scope>
    <source>
        <strain evidence="2 3">FRR 5400</strain>
    </source>
</reference>
<feature type="compositionally biased region" description="Low complexity" evidence="1">
    <location>
        <begin position="60"/>
        <end position="71"/>
    </location>
</feature>
<name>A0A8H6E7C6_PETAA</name>
<dbReference type="AlphaFoldDB" id="A0A8H6E7C6"/>
<sequence>MPMSWTPEANAHLLLGIVDELKDANFKLNYRALAAHMGPEVTACAVENQISKLRKKFDGSTSASATPASTPTKRKRTVQPKTPTKKGASKAKAAVDDGDETVSEEETPAKKVVVKEEGAKVLGVKTEDE</sequence>
<feature type="compositionally biased region" description="Acidic residues" evidence="1">
    <location>
        <begin position="96"/>
        <end position="106"/>
    </location>
</feature>
<proteinExistence type="predicted"/>
<feature type="compositionally biased region" description="Basic residues" evidence="1">
    <location>
        <begin position="72"/>
        <end position="89"/>
    </location>
</feature>
<dbReference type="Proteomes" id="UP000541154">
    <property type="component" value="Unassembled WGS sequence"/>
</dbReference>
<protein>
    <submittedName>
        <fullName evidence="2">Uncharacterized protein</fullName>
    </submittedName>
</protein>
<evidence type="ECO:0000313" key="3">
    <source>
        <dbReference type="Proteomes" id="UP000541154"/>
    </source>
</evidence>
<accession>A0A8H6E7C6</accession>
<evidence type="ECO:0000313" key="2">
    <source>
        <dbReference type="EMBL" id="KAF5862199.1"/>
    </source>
</evidence>
<comment type="caution">
    <text evidence="2">The sequence shown here is derived from an EMBL/GenBank/DDBJ whole genome shotgun (WGS) entry which is preliminary data.</text>
</comment>
<organism evidence="2 3">
    <name type="scientific">Petromyces alliaceus</name>
    <name type="common">Aspergillus alliaceus</name>
    <dbReference type="NCBI Taxonomy" id="209559"/>
    <lineage>
        <taxon>Eukaryota</taxon>
        <taxon>Fungi</taxon>
        <taxon>Dikarya</taxon>
        <taxon>Ascomycota</taxon>
        <taxon>Pezizomycotina</taxon>
        <taxon>Eurotiomycetes</taxon>
        <taxon>Eurotiomycetidae</taxon>
        <taxon>Eurotiales</taxon>
        <taxon>Aspergillaceae</taxon>
        <taxon>Aspergillus</taxon>
        <taxon>Aspergillus subgen. Circumdati</taxon>
    </lineage>
</organism>
<keyword evidence="3" id="KW-1185">Reference proteome</keyword>
<feature type="region of interest" description="Disordered" evidence="1">
    <location>
        <begin position="56"/>
        <end position="110"/>
    </location>
</feature>
<evidence type="ECO:0000256" key="1">
    <source>
        <dbReference type="SAM" id="MobiDB-lite"/>
    </source>
</evidence>
<dbReference type="EMBL" id="SPNV01000079">
    <property type="protein sequence ID" value="KAF5862199.1"/>
    <property type="molecule type" value="Genomic_DNA"/>
</dbReference>
<gene>
    <name evidence="2" type="ORF">ETB97_011904</name>
</gene>